<reference evidence="1 2" key="2">
    <citation type="journal article" date="2012" name="Proc. Natl. Acad. Sci. U.S.A.">
        <title>Antigenic diversity is generated by distinct evolutionary mechanisms in African trypanosome species.</title>
        <authorList>
            <person name="Jackson A.P."/>
            <person name="Berry A."/>
            <person name="Aslett M."/>
            <person name="Allison H.C."/>
            <person name="Burton P."/>
            <person name="Vavrova-Anderson J."/>
            <person name="Brown R."/>
            <person name="Browne H."/>
            <person name="Corton N."/>
            <person name="Hauser H."/>
            <person name="Gamble J."/>
            <person name="Gilderthorp R."/>
            <person name="Marcello L."/>
            <person name="McQuillan J."/>
            <person name="Otto T.D."/>
            <person name="Quail M.A."/>
            <person name="Sanders M.J."/>
            <person name="van Tonder A."/>
            <person name="Ginger M.L."/>
            <person name="Field M.C."/>
            <person name="Barry J.D."/>
            <person name="Hertz-Fowler C."/>
            <person name="Berriman M."/>
        </authorList>
    </citation>
    <scope>NUCLEOTIDE SEQUENCE [LARGE SCALE GENOMIC DNA]</scope>
    <source>
        <strain evidence="1 2">IL3000</strain>
    </source>
</reference>
<dbReference type="Proteomes" id="UP000000702">
    <property type="component" value="Unassembled WGS sequence"/>
</dbReference>
<sequence length="260" mass="30152">MRRMVSHCRPRFLTRLCSQVSESKIYSNGDSPKISTRVLPFRHRKLYSITLRELHEESLRDFLPPKPAIPAGWTIEHQVGSSRFDLRKVHKADGCTEEDLHVVALMESKKYEETYRMDNGEREEEDYIFFTLFIKKSNCNGGLEFGLTSIDMELVMDTLVVHSSDREIDSSVCSVAPSFRIGTNGGSSATNNIGHRRCRDYLYRGPMLNELDDDFTDEILDYLDERGINNGFAEYVMAQAHYFEQEEYLNWLHLLKVFAK</sequence>
<dbReference type="GO" id="GO:0005759">
    <property type="term" value="C:mitochondrial matrix"/>
    <property type="evidence" value="ECO:0007669"/>
    <property type="project" value="InterPro"/>
</dbReference>
<dbReference type="InterPro" id="IPR003428">
    <property type="entry name" value="MAM33"/>
</dbReference>
<reference evidence="2" key="1">
    <citation type="submission" date="2011-07" db="EMBL/GenBank/DDBJ databases">
        <title>Divergent evolution of antigenic variation in African trypanosomes.</title>
        <authorList>
            <person name="Jackson A.P."/>
            <person name="Berry A."/>
            <person name="Allison H.C."/>
            <person name="Burton P."/>
            <person name="Anderson J."/>
            <person name="Aslett M."/>
            <person name="Brown R."/>
            <person name="Corton N."/>
            <person name="Harris D."/>
            <person name="Hauser H."/>
            <person name="Gamble J."/>
            <person name="Gilderthorp R."/>
            <person name="McQuillan J."/>
            <person name="Quail M.A."/>
            <person name="Sanders M."/>
            <person name="Van Tonder A."/>
            <person name="Ginger M.L."/>
            <person name="Donelson J.E."/>
            <person name="Field M.C."/>
            <person name="Barry J.D."/>
            <person name="Berriman M."/>
            <person name="Hertz-Fowler C."/>
        </authorList>
    </citation>
    <scope>NUCLEOTIDE SEQUENCE [LARGE SCALE GENOMIC DNA]</scope>
    <source>
        <strain evidence="2">IL3000</strain>
    </source>
</reference>
<gene>
    <name evidence="1" type="ORF">TCIL3000_0_26670</name>
</gene>
<dbReference type="PANTHER" id="PTHR10826:SF6">
    <property type="entry name" value="PROTEIN, PUTATIVE-RELATED"/>
    <property type="match status" value="1"/>
</dbReference>
<accession>F9W3J5</accession>
<evidence type="ECO:0000313" key="1">
    <source>
        <dbReference type="EMBL" id="CCD11713.1"/>
    </source>
</evidence>
<dbReference type="SUPFAM" id="SSF54529">
    <property type="entry name" value="Mitochondrial glycoprotein MAM33-like"/>
    <property type="match status" value="1"/>
</dbReference>
<dbReference type="VEuPathDB" id="TriTrypDB:TcIL3000_0_26670"/>
<protein>
    <submittedName>
        <fullName evidence="1">WGS project CAEQ00000000 data, annotated contig 1060</fullName>
    </submittedName>
</protein>
<name>F9W3J5_TRYCI</name>
<dbReference type="OMA" id="RGPMLNE"/>
<organism evidence="1 2">
    <name type="scientific">Trypanosoma congolense (strain IL3000)</name>
    <dbReference type="NCBI Taxonomy" id="1068625"/>
    <lineage>
        <taxon>Eukaryota</taxon>
        <taxon>Discoba</taxon>
        <taxon>Euglenozoa</taxon>
        <taxon>Kinetoplastea</taxon>
        <taxon>Metakinetoplastina</taxon>
        <taxon>Trypanosomatida</taxon>
        <taxon>Trypanosomatidae</taxon>
        <taxon>Trypanosoma</taxon>
        <taxon>Nannomonas</taxon>
    </lineage>
</organism>
<keyword evidence="2" id="KW-1185">Reference proteome</keyword>
<evidence type="ECO:0000313" key="2">
    <source>
        <dbReference type="Proteomes" id="UP000000702"/>
    </source>
</evidence>
<dbReference type="InterPro" id="IPR036561">
    <property type="entry name" value="MAM33_sf"/>
</dbReference>
<dbReference type="Pfam" id="PF02330">
    <property type="entry name" value="MAM33"/>
    <property type="match status" value="1"/>
</dbReference>
<proteinExistence type="predicted"/>
<dbReference type="Gene3D" id="3.10.280.10">
    <property type="entry name" value="Mitochondrial glycoprotein"/>
    <property type="match status" value="1"/>
</dbReference>
<dbReference type="EMBL" id="CAEQ01000419">
    <property type="protein sequence ID" value="CCD11713.1"/>
    <property type="molecule type" value="Genomic_DNA"/>
</dbReference>
<dbReference type="PANTHER" id="PTHR10826">
    <property type="entry name" value="COMPLEMENT COMPONENT 1"/>
    <property type="match status" value="1"/>
</dbReference>
<comment type="caution">
    <text evidence="1">The sequence shown here is derived from an EMBL/GenBank/DDBJ whole genome shotgun (WGS) entry which is preliminary data.</text>
</comment>
<dbReference type="AlphaFoldDB" id="F9W3J5"/>